<dbReference type="Gene3D" id="3.90.1570.50">
    <property type="match status" value="1"/>
</dbReference>
<keyword evidence="3" id="KW-0540">Nuclease</keyword>
<evidence type="ECO:0000313" key="12">
    <source>
        <dbReference type="EMBL" id="EPD99548.1"/>
    </source>
</evidence>
<dbReference type="NCBIfam" id="TIGR00348">
    <property type="entry name" value="hsdR"/>
    <property type="match status" value="1"/>
</dbReference>
<dbReference type="InterPro" id="IPR004473">
    <property type="entry name" value="Restrct_endonuc_typeI_HsdR"/>
</dbReference>
<dbReference type="Proteomes" id="UP000014400">
    <property type="component" value="Unassembled WGS sequence"/>
</dbReference>
<dbReference type="SMART" id="SM00487">
    <property type="entry name" value="DEXDc"/>
    <property type="match status" value="1"/>
</dbReference>
<dbReference type="CDD" id="cd18800">
    <property type="entry name" value="SF2_C_EcoR124I-like"/>
    <property type="match status" value="1"/>
</dbReference>
<keyword evidence="7 10" id="KW-0378">Hydrolase</keyword>
<evidence type="ECO:0000256" key="6">
    <source>
        <dbReference type="ARBA" id="ARBA00022759"/>
    </source>
</evidence>
<dbReference type="HOGENOM" id="CLU_004848_2_0_4"/>
<reference evidence="12 13" key="1">
    <citation type="submission" date="2013-04" db="EMBL/GenBank/DDBJ databases">
        <title>The Genome Sequence of Sutterella wadsworthensis HGA0223.</title>
        <authorList>
            <consortium name="The Broad Institute Genomics Platform"/>
            <person name="Earl A."/>
            <person name="Ward D."/>
            <person name="Feldgarden M."/>
            <person name="Gevers D."/>
            <person name="Schmidt T.M."/>
            <person name="Dover J."/>
            <person name="Dai D."/>
            <person name="Walker B."/>
            <person name="Young S."/>
            <person name="Zeng Q."/>
            <person name="Gargeya S."/>
            <person name="Fitzgerald M."/>
            <person name="Haas B."/>
            <person name="Abouelleil A."/>
            <person name="Allen A.W."/>
            <person name="Alvarado L."/>
            <person name="Arachchi H.M."/>
            <person name="Berlin A.M."/>
            <person name="Chapman S.B."/>
            <person name="Gainer-Dewar J."/>
            <person name="Goldberg J."/>
            <person name="Griggs A."/>
            <person name="Gujja S."/>
            <person name="Hansen M."/>
            <person name="Howarth C."/>
            <person name="Imamovic A."/>
            <person name="Ireland A."/>
            <person name="Larimer J."/>
            <person name="McCowan C."/>
            <person name="Murphy C."/>
            <person name="Pearson M."/>
            <person name="Poon T.W."/>
            <person name="Priest M."/>
            <person name="Roberts A."/>
            <person name="Saif S."/>
            <person name="Shea T."/>
            <person name="Sisk P."/>
            <person name="Sykes S."/>
            <person name="Wortman J."/>
            <person name="Nusbaum C."/>
            <person name="Birren B."/>
        </authorList>
    </citation>
    <scope>NUCLEOTIDE SEQUENCE [LARGE SCALE GENOMIC DNA]</scope>
    <source>
        <strain evidence="12 13">HGA0223</strain>
    </source>
</reference>
<dbReference type="PANTHER" id="PTHR30195">
    <property type="entry name" value="TYPE I SITE-SPECIFIC DEOXYRIBONUCLEASE PROTEIN SUBUNIT M AND R"/>
    <property type="match status" value="1"/>
</dbReference>
<evidence type="ECO:0000313" key="13">
    <source>
        <dbReference type="Proteomes" id="UP000014400"/>
    </source>
</evidence>
<dbReference type="GO" id="GO:0005524">
    <property type="term" value="F:ATP binding"/>
    <property type="evidence" value="ECO:0007669"/>
    <property type="project" value="UniProtKB-KW"/>
</dbReference>
<accession>S3BE09</accession>
<evidence type="ECO:0000256" key="7">
    <source>
        <dbReference type="ARBA" id="ARBA00022801"/>
    </source>
</evidence>
<dbReference type="Pfam" id="PF04313">
    <property type="entry name" value="HSDR_N"/>
    <property type="match status" value="1"/>
</dbReference>
<dbReference type="GO" id="GO:0009035">
    <property type="term" value="F:type I site-specific deoxyribonuclease activity"/>
    <property type="evidence" value="ECO:0007669"/>
    <property type="project" value="UniProtKB-EC"/>
</dbReference>
<dbReference type="Gene3D" id="1.20.58.910">
    <property type="match status" value="1"/>
</dbReference>
<keyword evidence="6" id="KW-0255">Endonuclease</keyword>
<evidence type="ECO:0000256" key="4">
    <source>
        <dbReference type="ARBA" id="ARBA00022741"/>
    </source>
</evidence>
<dbReference type="GO" id="GO:0009307">
    <property type="term" value="P:DNA restriction-modification system"/>
    <property type="evidence" value="ECO:0007669"/>
    <property type="project" value="UniProtKB-KW"/>
</dbReference>
<dbReference type="SUPFAM" id="SSF52540">
    <property type="entry name" value="P-loop containing nucleoside triphosphate hydrolases"/>
    <property type="match status" value="2"/>
</dbReference>
<proteinExistence type="inferred from homology"/>
<feature type="domain" description="Helicase ATP-binding" evidence="11">
    <location>
        <begin position="270"/>
        <end position="446"/>
    </location>
</feature>
<evidence type="ECO:0000259" key="11">
    <source>
        <dbReference type="PROSITE" id="PS51192"/>
    </source>
</evidence>
<dbReference type="Gene3D" id="3.40.50.300">
    <property type="entry name" value="P-loop containing nucleotide triphosphate hydrolases"/>
    <property type="match status" value="2"/>
</dbReference>
<evidence type="ECO:0000256" key="9">
    <source>
        <dbReference type="ARBA" id="ARBA00023125"/>
    </source>
</evidence>
<dbReference type="InterPro" id="IPR022625">
    <property type="entry name" value="TypeI_RM_Rsu_C"/>
</dbReference>
<dbReference type="Pfam" id="PF18766">
    <property type="entry name" value="SWI2_SNF2"/>
    <property type="match status" value="1"/>
</dbReference>
<comment type="caution">
    <text evidence="12">The sequence shown here is derived from an EMBL/GenBank/DDBJ whole genome shotgun (WGS) entry which is preliminary data.</text>
</comment>
<keyword evidence="4 10" id="KW-0547">Nucleotide-binding</keyword>
<dbReference type="InterPro" id="IPR014001">
    <property type="entry name" value="Helicase_ATP-bd"/>
</dbReference>
<evidence type="ECO:0000256" key="3">
    <source>
        <dbReference type="ARBA" id="ARBA00022722"/>
    </source>
</evidence>
<dbReference type="PATRIC" id="fig|1203554.3.peg.1026"/>
<comment type="subunit">
    <text evidence="10">The type I restriction/modification system is composed of three polypeptides R, M and S.</text>
</comment>
<keyword evidence="5 10" id="KW-0680">Restriction system</keyword>
<dbReference type="Pfam" id="PF22679">
    <property type="entry name" value="T1R_D3-like"/>
    <property type="match status" value="1"/>
</dbReference>
<dbReference type="InterPro" id="IPR055180">
    <property type="entry name" value="HsdR_RecA-like_helicase_dom_2"/>
</dbReference>
<dbReference type="PANTHER" id="PTHR30195:SF16">
    <property type="entry name" value="TYPE I RESTRICTION ENZYME ENDONUCLEASE SUBUNIT"/>
    <property type="match status" value="1"/>
</dbReference>
<dbReference type="PROSITE" id="PS51192">
    <property type="entry name" value="HELICASE_ATP_BIND_1"/>
    <property type="match status" value="1"/>
</dbReference>
<dbReference type="CDD" id="cd22332">
    <property type="entry name" value="HsdR_N"/>
    <property type="match status" value="1"/>
</dbReference>
<keyword evidence="9 10" id="KW-0238">DNA-binding</keyword>
<organism evidence="12 13">
    <name type="scientific">Sutterella wadsworthensis HGA0223</name>
    <dbReference type="NCBI Taxonomy" id="1203554"/>
    <lineage>
        <taxon>Bacteria</taxon>
        <taxon>Pseudomonadati</taxon>
        <taxon>Pseudomonadota</taxon>
        <taxon>Betaproteobacteria</taxon>
        <taxon>Burkholderiales</taxon>
        <taxon>Sutterellaceae</taxon>
        <taxon>Sutterella</taxon>
    </lineage>
</organism>
<dbReference type="Pfam" id="PF12008">
    <property type="entry name" value="EcoR124_C"/>
    <property type="match status" value="1"/>
</dbReference>
<dbReference type="EMBL" id="ATCF01000015">
    <property type="protein sequence ID" value="EPD99548.1"/>
    <property type="molecule type" value="Genomic_DNA"/>
</dbReference>
<evidence type="ECO:0000256" key="1">
    <source>
        <dbReference type="ARBA" id="ARBA00000851"/>
    </source>
</evidence>
<evidence type="ECO:0000256" key="10">
    <source>
        <dbReference type="RuleBase" id="RU364115"/>
    </source>
</evidence>
<protein>
    <recommendedName>
        <fullName evidence="10">Type I restriction enzyme endonuclease subunit</fullName>
        <shortName evidence="10">R protein</shortName>
        <ecNumber evidence="10">3.1.21.3</ecNumber>
    </recommendedName>
</protein>
<dbReference type="STRING" id="1203554.HMPREF1476_01004"/>
<comment type="similarity">
    <text evidence="2 10">Belongs to the HsdR family.</text>
</comment>
<dbReference type="eggNOG" id="COG0610">
    <property type="taxonomic scope" value="Bacteria"/>
</dbReference>
<sequence>MIESKMEELLIKQLTHGVSQWTYRPDLRTEEALWNNLREKLNRNNIDKLQGIPLTEGEMRQIKQFLLDQAATTYKAARWLSGEHQVAQIPLHREDASLGEVSLMAVNSREIAGGNSSYEVINQFQAVKGEVSKRNRRFDVTLLINGLPLIHIELKNRDHPFMDAFRQITKYCEEGKFRGLMGLVQMFVVSNGEQTRYIAADNHGNMNEKFLMRWVNEENEPVEDYLAFAKAALNIPAAHLMVGKYCVLDNDRKKVILLRPYQIHAIEAIRKASRNRESGFVWHTTGSGKTLTSYTVTKNLLDVPSMDKAIFLIDRKDLDQQTADSFLSYADSDDVDVRNTENTSDLEDKLKNKDRCAIVTTIQKLQNIIRRCTDTDATPKYLKLKDQISKKTIAFIVDECHRAVTPESKRVIEKFFHRSLWYGFTGTPIFEENKRAQKGDLPRTTAGMYGRPHDPTKKCLHAYTIKEAIGDGAVLGFNIQGMGFLRSTLEDLAWKLNLMDDAEMEGISDKDLESAVVKAYAIKTGKNLYDDDRHRKDVIDYIVNRSSAKLCLNAPSGEAFEGLLTVSSIQEAQRYYKLFKQFVAEGKVKEDIRKILPDFPKVAITYTVGENEDGATANQSEMAASIADYNAMFGTSWDLSTLGAYNADLNERLARKRSKYRDRSEQLDLVIVVDRLLTGFDAPCLSTIFLDRPPMKPQHLIQAFSRTNRILNKQKRYGQIVTLQTPELYAAKIDEALRLYTNGGMDDVQAPSWSETAEKLIKAVEKLRSIAPSMEKLDDLQVHGSLEELQNFARAYQTVDRLIGEVQVYDEFQEDMLTTKFKMSREEFEHLTGRYHNIIERIKELTEERDDIIDIDVDYELESIKRIEVNYRYLVALLQAHMPEGIDAPKLATSAEDQQISKFIEDYKKNNPKVGEVLSQLWFEVKLNPENFRDKDAFSIMEDRVDELIAKDIQNFSAKWGVNPAALKVYANTVAAADISPKTVDASMGDYAAYKAAGGSDTKLKYLRELRDAVAYFVKDEIKPLTKR</sequence>
<dbReference type="EC" id="3.1.21.3" evidence="10"/>
<dbReference type="InterPro" id="IPR027417">
    <property type="entry name" value="P-loop_NTPase"/>
</dbReference>
<comment type="catalytic activity">
    <reaction evidence="1 10">
        <text>Endonucleolytic cleavage of DNA to give random double-stranded fragments with terminal 5'-phosphates, ATP is simultaneously hydrolyzed.</text>
        <dbReference type="EC" id="3.1.21.3"/>
    </reaction>
</comment>
<dbReference type="GO" id="GO:0003677">
    <property type="term" value="F:DNA binding"/>
    <property type="evidence" value="ECO:0007669"/>
    <property type="project" value="UniProtKB-KW"/>
</dbReference>
<keyword evidence="8 10" id="KW-0067">ATP-binding</keyword>
<dbReference type="InterPro" id="IPR040980">
    <property type="entry name" value="SWI2_SNF2"/>
</dbReference>
<evidence type="ECO:0000256" key="5">
    <source>
        <dbReference type="ARBA" id="ARBA00022747"/>
    </source>
</evidence>
<evidence type="ECO:0000256" key="2">
    <source>
        <dbReference type="ARBA" id="ARBA00008598"/>
    </source>
</evidence>
<evidence type="ECO:0000256" key="8">
    <source>
        <dbReference type="ARBA" id="ARBA00022840"/>
    </source>
</evidence>
<dbReference type="InterPro" id="IPR051268">
    <property type="entry name" value="Type-I_R_enzyme_R_subunit"/>
</dbReference>
<name>S3BE09_9BURK</name>
<comment type="function">
    <text evidence="10">Subunit R is required for both nuclease and ATPase activities, but not for modification.</text>
</comment>
<dbReference type="AlphaFoldDB" id="S3BE09"/>
<dbReference type="RefSeq" id="WP_016474314.1">
    <property type="nucleotide sequence ID" value="NZ_KE150480.1"/>
</dbReference>
<keyword evidence="13" id="KW-1185">Reference proteome</keyword>
<dbReference type="InterPro" id="IPR007409">
    <property type="entry name" value="Restrct_endonuc_type1_HsdR_N"/>
</dbReference>
<gene>
    <name evidence="12" type="ORF">HMPREF1476_01004</name>
</gene>